<organism evidence="8 9">
    <name type="scientific">Talaromyces pinophilus</name>
    <name type="common">Penicillium pinophilum</name>
    <dbReference type="NCBI Taxonomy" id="128442"/>
    <lineage>
        <taxon>Eukaryota</taxon>
        <taxon>Fungi</taxon>
        <taxon>Dikarya</taxon>
        <taxon>Ascomycota</taxon>
        <taxon>Pezizomycotina</taxon>
        <taxon>Eurotiomycetes</taxon>
        <taxon>Eurotiomycetidae</taxon>
        <taxon>Eurotiales</taxon>
        <taxon>Trichocomaceae</taxon>
        <taxon>Talaromyces</taxon>
        <taxon>Talaromyces sect. Talaromyces</taxon>
    </lineage>
</organism>
<name>A0A0B8N1W2_TALPI</name>
<accession>A0A0B8N1W2</accession>
<evidence type="ECO:0000256" key="3">
    <source>
        <dbReference type="ARBA" id="ARBA00022989"/>
    </source>
</evidence>
<dbReference type="Proteomes" id="UP000053095">
    <property type="component" value="Unassembled WGS sequence"/>
</dbReference>
<evidence type="ECO:0000313" key="8">
    <source>
        <dbReference type="EMBL" id="GAM43136.1"/>
    </source>
</evidence>
<feature type="domain" description="Rhodopsin" evidence="7">
    <location>
        <begin position="186"/>
        <end position="238"/>
    </location>
</feature>
<feature type="transmembrane region" description="Helical" evidence="6">
    <location>
        <begin position="138"/>
        <end position="160"/>
    </location>
</feature>
<proteinExistence type="inferred from homology"/>
<comment type="subcellular location">
    <subcellularLocation>
        <location evidence="1">Membrane</location>
        <topology evidence="1">Multi-pass membrane protein</topology>
    </subcellularLocation>
</comment>
<keyword evidence="9" id="KW-1185">Reference proteome</keyword>
<dbReference type="PANTHER" id="PTHR33048">
    <property type="entry name" value="PTH11-LIKE INTEGRAL MEMBRANE PROTEIN (AFU_ORTHOLOGUE AFUA_5G11245)"/>
    <property type="match status" value="1"/>
</dbReference>
<dbReference type="GO" id="GO:0016020">
    <property type="term" value="C:membrane"/>
    <property type="evidence" value="ECO:0007669"/>
    <property type="project" value="UniProtKB-SubCell"/>
</dbReference>
<evidence type="ECO:0000259" key="7">
    <source>
        <dbReference type="Pfam" id="PF20684"/>
    </source>
</evidence>
<evidence type="ECO:0000256" key="1">
    <source>
        <dbReference type="ARBA" id="ARBA00004141"/>
    </source>
</evidence>
<keyword evidence="3 6" id="KW-1133">Transmembrane helix</keyword>
<keyword evidence="4 6" id="KW-0472">Membrane</keyword>
<evidence type="ECO:0000256" key="4">
    <source>
        <dbReference type="ARBA" id="ARBA00023136"/>
    </source>
</evidence>
<dbReference type="EMBL" id="DF933843">
    <property type="protein sequence ID" value="GAM43136.1"/>
    <property type="molecule type" value="Genomic_DNA"/>
</dbReference>
<dbReference type="Pfam" id="PF20684">
    <property type="entry name" value="Fung_rhodopsin"/>
    <property type="match status" value="1"/>
</dbReference>
<evidence type="ECO:0000256" key="6">
    <source>
        <dbReference type="SAM" id="Phobius"/>
    </source>
</evidence>
<feature type="transmembrane region" description="Helical" evidence="6">
    <location>
        <begin position="180"/>
        <end position="202"/>
    </location>
</feature>
<feature type="transmembrane region" description="Helical" evidence="6">
    <location>
        <begin position="79"/>
        <end position="99"/>
    </location>
</feature>
<evidence type="ECO:0000256" key="2">
    <source>
        <dbReference type="ARBA" id="ARBA00022692"/>
    </source>
</evidence>
<evidence type="ECO:0000256" key="5">
    <source>
        <dbReference type="ARBA" id="ARBA00038359"/>
    </source>
</evidence>
<feature type="transmembrane region" description="Helical" evidence="6">
    <location>
        <begin position="12"/>
        <end position="35"/>
    </location>
</feature>
<evidence type="ECO:0000313" key="9">
    <source>
        <dbReference type="Proteomes" id="UP000053095"/>
    </source>
</evidence>
<feature type="transmembrane region" description="Helical" evidence="6">
    <location>
        <begin position="47"/>
        <end position="67"/>
    </location>
</feature>
<protein>
    <submittedName>
        <fullName evidence="8">Pth11-like plasma membrane protein</fullName>
    </submittedName>
</protein>
<reference evidence="9" key="1">
    <citation type="journal article" date="2015" name="Genome Announc.">
        <title>Draft genome sequence of Talaromyces cellulolyticus strain Y-94, a source of lignocellulosic biomass-degrading enzymes.</title>
        <authorList>
            <person name="Fujii T."/>
            <person name="Koike H."/>
            <person name="Sawayama S."/>
            <person name="Yano S."/>
            <person name="Inoue H."/>
        </authorList>
    </citation>
    <scope>NUCLEOTIDE SEQUENCE [LARGE SCALE GENOMIC DNA]</scope>
    <source>
        <strain evidence="9">Y-94</strain>
    </source>
</reference>
<dbReference type="AlphaFoldDB" id="A0A0B8N1W2"/>
<gene>
    <name evidence="8" type="ORF">TCE0_047f17703</name>
</gene>
<sequence>MSFYECTFLDAVQMLLITFGVVVMILLFLSLFSLLIPDPYSIFIFRLQYLVIDTWFCIVLASLFIVSDYSVIITEMSSIWLPMITVLAWFTWHQLNFIIELESLWMELYAWPWFYRRRKTTSQRTLLPRYHLCHSFAILRYIAVTPLLYFAIFRSIAFAFDKTEKVRMLPLSGSPLFPAFLTWPSSVYIASILRITTLNLAASHLDVTWNSIGSSMWTVIETNLGIFCASLPAFRSALASFFPTFFGRNRATAYYQSTQS</sequence>
<comment type="similarity">
    <text evidence="5">Belongs to the SAT4 family.</text>
</comment>
<keyword evidence="2 6" id="KW-0812">Transmembrane</keyword>
<dbReference type="PANTHER" id="PTHR33048:SF55">
    <property type="entry name" value="INTEGRAL MEMBRANE PROTEIN"/>
    <property type="match status" value="1"/>
</dbReference>
<dbReference type="InterPro" id="IPR049326">
    <property type="entry name" value="Rhodopsin_dom_fungi"/>
</dbReference>
<dbReference type="InterPro" id="IPR052337">
    <property type="entry name" value="SAT4-like"/>
</dbReference>